<dbReference type="Proteomes" id="UP000025227">
    <property type="component" value="Unplaced"/>
</dbReference>
<keyword evidence="1" id="KW-1185">Reference proteome</keyword>
<protein>
    <submittedName>
        <fullName evidence="2">Uncharacterized protein</fullName>
    </submittedName>
</protein>
<organism evidence="1 2">
    <name type="scientific">Haemonchus contortus</name>
    <name type="common">Barber pole worm</name>
    <dbReference type="NCBI Taxonomy" id="6289"/>
    <lineage>
        <taxon>Eukaryota</taxon>
        <taxon>Metazoa</taxon>
        <taxon>Ecdysozoa</taxon>
        <taxon>Nematoda</taxon>
        <taxon>Chromadorea</taxon>
        <taxon>Rhabditida</taxon>
        <taxon>Rhabditina</taxon>
        <taxon>Rhabditomorpha</taxon>
        <taxon>Strongyloidea</taxon>
        <taxon>Trichostrongylidae</taxon>
        <taxon>Haemonchus</taxon>
    </lineage>
</organism>
<reference evidence="2" key="1">
    <citation type="submission" date="2020-12" db="UniProtKB">
        <authorList>
            <consortium name="WormBaseParasite"/>
        </authorList>
    </citation>
    <scope>IDENTIFICATION</scope>
    <source>
        <strain evidence="2">MHco3</strain>
    </source>
</reference>
<name>A0A7I4Y559_HAECO</name>
<evidence type="ECO:0000313" key="1">
    <source>
        <dbReference type="Proteomes" id="UP000025227"/>
    </source>
</evidence>
<sequence length="120" mass="13879">MKRMQEDMGRMVRTPAPPAAVMVSVAVEAKPDEKRARIADNAEFMEAVHEEEEIYEEDSALGREIGRLEQEPTEVSRRMREFARNTVCRPREYRAGMYRREEEEINACFARRLAASTVKG</sequence>
<dbReference type="WBParaSite" id="HCON_00049880-00001">
    <property type="protein sequence ID" value="HCON_00049880-00001"/>
    <property type="gene ID" value="HCON_00049880"/>
</dbReference>
<evidence type="ECO:0000313" key="2">
    <source>
        <dbReference type="WBParaSite" id="HCON_00049880-00001"/>
    </source>
</evidence>
<proteinExistence type="predicted"/>
<dbReference type="AlphaFoldDB" id="A0A7I4Y559"/>
<accession>A0A7I4Y559</accession>